<dbReference type="Pfam" id="PF02096">
    <property type="entry name" value="60KD_IMP"/>
    <property type="match status" value="1"/>
</dbReference>
<comment type="subcellular location">
    <subcellularLocation>
        <location evidence="1 5">Membrane</location>
        <topology evidence="1 5">Multi-pass membrane protein</topology>
    </subcellularLocation>
</comment>
<evidence type="ECO:0000256" key="5">
    <source>
        <dbReference type="RuleBase" id="RU003945"/>
    </source>
</evidence>
<reference evidence="7 8" key="1">
    <citation type="submission" date="2024-02" db="EMBL/GenBank/DDBJ databases">
        <authorList>
            <person name="Chen Y."/>
            <person name="Shah S."/>
            <person name="Dougan E. K."/>
            <person name="Thang M."/>
            <person name="Chan C."/>
        </authorList>
    </citation>
    <scope>NUCLEOTIDE SEQUENCE [LARGE SCALE GENOMIC DNA]</scope>
</reference>
<proteinExistence type="inferred from homology"/>
<evidence type="ECO:0000256" key="2">
    <source>
        <dbReference type="ARBA" id="ARBA00022692"/>
    </source>
</evidence>
<comment type="similarity">
    <text evidence="5">Belongs to the OXA1/ALB3/YidC family.</text>
</comment>
<dbReference type="PANTHER" id="PTHR12428:SF14">
    <property type="entry name" value="ALBINO3-LIKE PROTEIN 1, CHLOROPLASTIC"/>
    <property type="match status" value="1"/>
</dbReference>
<dbReference type="InterPro" id="IPR001708">
    <property type="entry name" value="YidC/ALB3/OXA1/COX18"/>
</dbReference>
<accession>A0ABP0JRK8</accession>
<evidence type="ECO:0000313" key="8">
    <source>
        <dbReference type="Proteomes" id="UP001642484"/>
    </source>
</evidence>
<comment type="caution">
    <text evidence="7">The sequence shown here is derived from an EMBL/GenBank/DDBJ whole genome shotgun (WGS) entry which is preliminary data.</text>
</comment>
<evidence type="ECO:0000259" key="6">
    <source>
        <dbReference type="Pfam" id="PF02096"/>
    </source>
</evidence>
<dbReference type="Proteomes" id="UP001642484">
    <property type="component" value="Unassembled WGS sequence"/>
</dbReference>
<dbReference type="PANTHER" id="PTHR12428">
    <property type="entry name" value="OXA1"/>
    <property type="match status" value="1"/>
</dbReference>
<keyword evidence="3" id="KW-1133">Transmembrane helix</keyword>
<sequence length="531" mass="57741">MDHASRRGISREVVTLSVAGAYALLHLSTSTAYVTQPQPKDLTQLANLRVSAAQTRHLSGESKNFRSGVGAAIAGGGALTLLLRHGRRKVSEPHRCSVVRLAAAETSEKDSSQNHQIPNIPVPVVAGALATLAAFASDPAMAQEVVGAVAEAAADVADDAEEVVGEVAQSSGDWFEPLIQFNAGIIAGIDGVIEDQLHIPNSFGFAIIGYTLLIKVLTYPLNQSALRSGAIMQLIKPKVDQIQRKYKNDQETQNRMMLRLYDDCGVNPLGGCIPSLLQFPIYIGLYRSIQKLSQINPKFQEPFLWIPSLAGPTAGNPNLDWLVKSQSADEFIPLIGWTDAARYCVLPVLLIGSQIVTQKVSQPEVGNQGGPAAIVQNVIPLVIGYTGLVSPAGLGVYWLCNNLLTQAQTYVIRSQLGEEFPEYKKVLDGTYEQEAEEERKRKEQVWLDTTIQVSSIFKSKAHVIDSTSSHSSRHQYPSFCSCLEEKQEEELSAPGRGFGQSLVCGSDHLRSQVAAICGITFCSMRHWKKVH</sequence>
<dbReference type="NCBIfam" id="TIGR03592">
    <property type="entry name" value="yidC_oxa1_cterm"/>
    <property type="match status" value="1"/>
</dbReference>
<organism evidence="7 8">
    <name type="scientific">Durusdinium trenchii</name>
    <dbReference type="NCBI Taxonomy" id="1381693"/>
    <lineage>
        <taxon>Eukaryota</taxon>
        <taxon>Sar</taxon>
        <taxon>Alveolata</taxon>
        <taxon>Dinophyceae</taxon>
        <taxon>Suessiales</taxon>
        <taxon>Symbiodiniaceae</taxon>
        <taxon>Durusdinium</taxon>
    </lineage>
</organism>
<keyword evidence="4" id="KW-0472">Membrane</keyword>
<name>A0ABP0JRK8_9DINO</name>
<dbReference type="CDD" id="cd20070">
    <property type="entry name" value="5TM_YidC_Alb3"/>
    <property type="match status" value="1"/>
</dbReference>
<dbReference type="InterPro" id="IPR028055">
    <property type="entry name" value="YidC/Oxa/ALB_C"/>
</dbReference>
<dbReference type="InterPro" id="IPR047196">
    <property type="entry name" value="YidC_ALB_C"/>
</dbReference>
<evidence type="ECO:0000313" key="7">
    <source>
        <dbReference type="EMBL" id="CAK9016954.1"/>
    </source>
</evidence>
<evidence type="ECO:0000256" key="3">
    <source>
        <dbReference type="ARBA" id="ARBA00022989"/>
    </source>
</evidence>
<gene>
    <name evidence="7" type="ORF">CCMP2556_LOCUS12704</name>
</gene>
<keyword evidence="2 5" id="KW-0812">Transmembrane</keyword>
<evidence type="ECO:0000256" key="4">
    <source>
        <dbReference type="ARBA" id="ARBA00023136"/>
    </source>
</evidence>
<keyword evidence="8" id="KW-1185">Reference proteome</keyword>
<evidence type="ECO:0000256" key="1">
    <source>
        <dbReference type="ARBA" id="ARBA00004141"/>
    </source>
</evidence>
<dbReference type="EMBL" id="CAXAMN010006224">
    <property type="protein sequence ID" value="CAK9016954.1"/>
    <property type="molecule type" value="Genomic_DNA"/>
</dbReference>
<feature type="domain" description="Membrane insertase YidC/Oxa/ALB C-terminal" evidence="6">
    <location>
        <begin position="203"/>
        <end position="413"/>
    </location>
</feature>
<protein>
    <recommendedName>
        <fullName evidence="6">Membrane insertase YidC/Oxa/ALB C-terminal domain-containing protein</fullName>
    </recommendedName>
</protein>